<evidence type="ECO:0000256" key="1">
    <source>
        <dbReference type="ARBA" id="ARBA00022741"/>
    </source>
</evidence>
<dbReference type="InterPro" id="IPR036961">
    <property type="entry name" value="Kinesin_motor_dom_sf"/>
</dbReference>
<reference evidence="8 10" key="1">
    <citation type="submission" date="2024-02" db="EMBL/GenBank/DDBJ databases">
        <authorList>
            <person name="Chen Y."/>
            <person name="Shah S."/>
            <person name="Dougan E. K."/>
            <person name="Thang M."/>
            <person name="Chan C."/>
        </authorList>
    </citation>
    <scope>NUCLEOTIDE SEQUENCE [LARGE SCALE GENOMIC DNA]</scope>
</reference>
<comment type="similarity">
    <text evidence="6">Belongs to the TRAFAC class myosin-kinesin ATPase superfamily. Myosin family.</text>
</comment>
<dbReference type="Pfam" id="PF00063">
    <property type="entry name" value="Myosin_head"/>
    <property type="match status" value="1"/>
</dbReference>
<evidence type="ECO:0000313" key="10">
    <source>
        <dbReference type="Proteomes" id="UP001642484"/>
    </source>
</evidence>
<keyword evidence="3 6" id="KW-0518">Myosin</keyword>
<evidence type="ECO:0000256" key="2">
    <source>
        <dbReference type="ARBA" id="ARBA00022840"/>
    </source>
</evidence>
<dbReference type="SUPFAM" id="SSF52540">
    <property type="entry name" value="P-loop containing nucleoside triphosphate hydrolases"/>
    <property type="match status" value="1"/>
</dbReference>
<evidence type="ECO:0000256" key="6">
    <source>
        <dbReference type="PROSITE-ProRule" id="PRU00782"/>
    </source>
</evidence>
<keyword evidence="10" id="KW-1185">Reference proteome</keyword>
<dbReference type="InterPro" id="IPR001609">
    <property type="entry name" value="Myosin_head_motor_dom-like"/>
</dbReference>
<evidence type="ECO:0000313" key="9">
    <source>
        <dbReference type="EMBL" id="CAK9100924.1"/>
    </source>
</evidence>
<dbReference type="Proteomes" id="UP001642484">
    <property type="component" value="Unassembled WGS sequence"/>
</dbReference>
<keyword evidence="4" id="KW-0505">Motor protein</keyword>
<proteinExistence type="inferred from homology"/>
<evidence type="ECO:0000256" key="4">
    <source>
        <dbReference type="ARBA" id="ARBA00023175"/>
    </source>
</evidence>
<dbReference type="PROSITE" id="PS50096">
    <property type="entry name" value="IQ"/>
    <property type="match status" value="1"/>
</dbReference>
<dbReference type="PANTHER" id="PTHR13140:SF706">
    <property type="entry name" value="DILUTE CLASS UNCONVENTIONAL MYOSIN, ISOFORM C"/>
    <property type="match status" value="1"/>
</dbReference>
<evidence type="ECO:0000313" key="8">
    <source>
        <dbReference type="EMBL" id="CAK9100735.1"/>
    </source>
</evidence>
<dbReference type="PANTHER" id="PTHR13140">
    <property type="entry name" value="MYOSIN"/>
    <property type="match status" value="1"/>
</dbReference>
<sequence>MILHVESKNNEAEASSGESSSCLRVFASLAKAKTVSSGFRSSLASLVQKLNEADPHFIRCVKPNPEKVPDKFASTLAMEQLTCSGVFEAVRIRQSGFAARVPFGDFLGRYKIVVPKAKLKAILSSSSEADRAKAFAEALPEALAPLGGCATGDLVLGKSKVFAKQPVMIRLDKARDMAVSTYAIDIQRVWRGYRTRKMLATCKVVVAPACTVQLNHKSRNFHTTCRKTFFF</sequence>
<keyword evidence="1" id="KW-0547">Nucleotide-binding</keyword>
<keyword evidence="5 6" id="KW-0009">Actin-binding</keyword>
<protein>
    <recommendedName>
        <fullName evidence="7">Myosin motor domain-containing protein</fullName>
    </recommendedName>
</protein>
<comment type="caution">
    <text evidence="6">Lacks conserved residue(s) required for the propagation of feature annotation.</text>
</comment>
<dbReference type="InterPro" id="IPR027417">
    <property type="entry name" value="P-loop_NTPase"/>
</dbReference>
<keyword evidence="2" id="KW-0067">ATP-binding</keyword>
<dbReference type="EMBL" id="CAXAMN010026140">
    <property type="protein sequence ID" value="CAK9100924.1"/>
    <property type="molecule type" value="Genomic_DNA"/>
</dbReference>
<comment type="caution">
    <text evidence="8">The sequence shown here is derived from an EMBL/GenBank/DDBJ whole genome shotgun (WGS) entry which is preliminary data.</text>
</comment>
<feature type="domain" description="Myosin motor" evidence="7">
    <location>
        <begin position="1"/>
        <end position="176"/>
    </location>
</feature>
<evidence type="ECO:0000256" key="3">
    <source>
        <dbReference type="ARBA" id="ARBA00023123"/>
    </source>
</evidence>
<accession>A0ABP0RMG7</accession>
<evidence type="ECO:0000256" key="5">
    <source>
        <dbReference type="ARBA" id="ARBA00023203"/>
    </source>
</evidence>
<evidence type="ECO:0000259" key="7">
    <source>
        <dbReference type="PROSITE" id="PS51456"/>
    </source>
</evidence>
<dbReference type="CDD" id="cd23767">
    <property type="entry name" value="IQCD"/>
    <property type="match status" value="1"/>
</dbReference>
<feature type="region of interest" description="Actin-binding" evidence="6">
    <location>
        <begin position="43"/>
        <end position="65"/>
    </location>
</feature>
<dbReference type="Gene3D" id="1.20.58.530">
    <property type="match status" value="1"/>
</dbReference>
<dbReference type="Gene3D" id="3.40.850.10">
    <property type="entry name" value="Kinesin motor domain"/>
    <property type="match status" value="1"/>
</dbReference>
<dbReference type="Gene3D" id="1.20.5.4820">
    <property type="match status" value="1"/>
</dbReference>
<dbReference type="PROSITE" id="PS51456">
    <property type="entry name" value="MYOSIN_MOTOR"/>
    <property type="match status" value="1"/>
</dbReference>
<dbReference type="EMBL" id="CAXAMN010026128">
    <property type="protein sequence ID" value="CAK9100735.1"/>
    <property type="molecule type" value="Genomic_DNA"/>
</dbReference>
<name>A0ABP0RMG7_9DINO</name>
<organism evidence="8 10">
    <name type="scientific">Durusdinium trenchii</name>
    <dbReference type="NCBI Taxonomy" id="1381693"/>
    <lineage>
        <taxon>Eukaryota</taxon>
        <taxon>Sar</taxon>
        <taxon>Alveolata</taxon>
        <taxon>Dinophyceae</taxon>
        <taxon>Suessiales</taxon>
        <taxon>Symbiodiniaceae</taxon>
        <taxon>Durusdinium</taxon>
    </lineage>
</organism>
<gene>
    <name evidence="8" type="ORF">CCMP2556_LOCUS47557</name>
    <name evidence="9" type="ORF">CCMP2556_LOCUS47624</name>
</gene>